<dbReference type="CTD" id="25349424"/>
<dbReference type="AlphaFoldDB" id="W2TE50"/>
<dbReference type="PANTHER" id="PTHR14200:SF11">
    <property type="entry name" value="CYTOCHROME C OXIDASE SUBUNIT 5A, MITOCHONDRIAL"/>
    <property type="match status" value="1"/>
</dbReference>
<comment type="similarity">
    <text evidence="3 13">Belongs to the cytochrome c oxidase subunit 5A family.</text>
</comment>
<dbReference type="UniPathway" id="UPA00705"/>
<name>W2TE50_NECAM</name>
<dbReference type="GO" id="GO:0006123">
    <property type="term" value="P:mitochondrial electron transport, cytochrome c to oxygen"/>
    <property type="evidence" value="ECO:0007669"/>
    <property type="project" value="UniProtKB-UniRule"/>
</dbReference>
<keyword evidence="8 13" id="KW-0809">Transit peptide</keyword>
<dbReference type="CDD" id="cd00923">
    <property type="entry name" value="Cyt_c_Oxidase_Va"/>
    <property type="match status" value="1"/>
</dbReference>
<organism evidence="14 15">
    <name type="scientific">Necator americanus</name>
    <name type="common">Human hookworm</name>
    <dbReference type="NCBI Taxonomy" id="51031"/>
    <lineage>
        <taxon>Eukaryota</taxon>
        <taxon>Metazoa</taxon>
        <taxon>Ecdysozoa</taxon>
        <taxon>Nematoda</taxon>
        <taxon>Chromadorea</taxon>
        <taxon>Rhabditida</taxon>
        <taxon>Rhabditina</taxon>
        <taxon>Rhabditomorpha</taxon>
        <taxon>Strongyloidea</taxon>
        <taxon>Ancylostomatidae</taxon>
        <taxon>Bunostominae</taxon>
        <taxon>Necator</taxon>
    </lineage>
</organism>
<comment type="function">
    <text evidence="13">Component of the cytochrome c oxidase, the last enzyme in the mitochondrial electron transport chain which drives oxidative phosphorylation. The respiratory chain contains 3 multisubunit complexes succinate dehydrogenase (complex II, CII), ubiquinol-cytochrome c oxidoreductase (cytochrome b-c1 complex, complex III, CIII) and cytochrome c oxidase (complex IV, CIV), that cooperate to transfer electrons derived from NADH and succinate to molecular oxygen, creating an electrochemical gradient over the inner membrane that drives transmembrane transport and the ATP synthase. Cytochrome c oxidase is the component of the respiratory chain that catalyzes the reduction of oxygen to water. Electrons originating from reduced cytochrome c in the intermembrane space (IMS) are transferred via the dinuclear copper A center (CU(A)) of subunit 2 and heme A of subunit 1 to the active site in subunit 1, a binuclear center (BNC) formed by heme A3 and copper B (CU(B)). The BNC reduces molecular oxygen to 2 water molecules using 4 electrons from cytochrome c in the IMS and 4 protons from the mitochondrial matrix.</text>
</comment>
<evidence type="ECO:0000256" key="9">
    <source>
        <dbReference type="ARBA" id="ARBA00023004"/>
    </source>
</evidence>
<evidence type="ECO:0000313" key="15">
    <source>
        <dbReference type="Proteomes" id="UP000053676"/>
    </source>
</evidence>
<protein>
    <recommendedName>
        <fullName evidence="4 13">Cytochrome c oxidase subunit 5A, mitochondrial</fullName>
    </recommendedName>
    <alternativeName>
        <fullName evidence="12 13">Cytochrome c oxidase polypeptide Va</fullName>
    </alternativeName>
</protein>
<dbReference type="FunFam" id="1.25.40.40:FF:000001">
    <property type="entry name" value="Cytochrome c oxidase subunit VI"/>
    <property type="match status" value="1"/>
</dbReference>
<dbReference type="GO" id="GO:0045277">
    <property type="term" value="C:respiratory chain complex IV"/>
    <property type="evidence" value="ECO:0007669"/>
    <property type="project" value="UniProtKB-UniRule"/>
</dbReference>
<dbReference type="PANTHER" id="PTHR14200">
    <property type="entry name" value="CYTOCHROME C OXIDASE POLYPEPTIDE"/>
    <property type="match status" value="1"/>
</dbReference>
<gene>
    <name evidence="14" type="ORF">NECAME_09395</name>
</gene>
<dbReference type="KEGG" id="nai:NECAME_09395"/>
<keyword evidence="5 13" id="KW-0349">Heme</keyword>
<keyword evidence="15" id="KW-1185">Reference proteome</keyword>
<dbReference type="InterPro" id="IPR036545">
    <property type="entry name" value="Cyt_c_oxidase_su5A/6_sf"/>
</dbReference>
<feature type="non-terminal residue" evidence="14">
    <location>
        <position position="1"/>
    </location>
</feature>
<evidence type="ECO:0000256" key="7">
    <source>
        <dbReference type="ARBA" id="ARBA00022792"/>
    </source>
</evidence>
<evidence type="ECO:0000256" key="13">
    <source>
        <dbReference type="RuleBase" id="RU368103"/>
    </source>
</evidence>
<reference evidence="15" key="1">
    <citation type="journal article" date="2014" name="Nat. Genet.">
        <title>Genome of the human hookworm Necator americanus.</title>
        <authorList>
            <person name="Tang Y.T."/>
            <person name="Gao X."/>
            <person name="Rosa B.A."/>
            <person name="Abubucker S."/>
            <person name="Hallsworth-Pepin K."/>
            <person name="Martin J."/>
            <person name="Tyagi R."/>
            <person name="Heizer E."/>
            <person name="Zhang X."/>
            <person name="Bhonagiri-Palsikar V."/>
            <person name="Minx P."/>
            <person name="Warren W.C."/>
            <person name="Wang Q."/>
            <person name="Zhan B."/>
            <person name="Hotez P.J."/>
            <person name="Sternberg P.W."/>
            <person name="Dougall A."/>
            <person name="Gaze S.T."/>
            <person name="Mulvenna J."/>
            <person name="Sotillo J."/>
            <person name="Ranganathan S."/>
            <person name="Rabelo E.M."/>
            <person name="Wilson R.K."/>
            <person name="Felgner P.L."/>
            <person name="Bethony J."/>
            <person name="Hawdon J.M."/>
            <person name="Gasser R.B."/>
            <person name="Loukas A."/>
            <person name="Mitreva M."/>
        </authorList>
    </citation>
    <scope>NUCLEOTIDE SEQUENCE [LARGE SCALE GENOMIC DNA]</scope>
</reference>
<evidence type="ECO:0000256" key="4">
    <source>
        <dbReference type="ARBA" id="ARBA00021968"/>
    </source>
</evidence>
<comment type="pathway">
    <text evidence="2 13">Energy metabolism; oxidative phosphorylation.</text>
</comment>
<keyword evidence="10 13" id="KW-0496">Mitochondrion</keyword>
<keyword evidence="9 13" id="KW-0408">Iron</keyword>
<keyword evidence="7 13" id="KW-0999">Mitochondrion inner membrane</keyword>
<dbReference type="GO" id="GO:0046872">
    <property type="term" value="F:metal ion binding"/>
    <property type="evidence" value="ECO:0007669"/>
    <property type="project" value="UniProtKB-UniRule"/>
</dbReference>
<evidence type="ECO:0000256" key="11">
    <source>
        <dbReference type="ARBA" id="ARBA00023136"/>
    </source>
</evidence>
<evidence type="ECO:0000256" key="5">
    <source>
        <dbReference type="ARBA" id="ARBA00022617"/>
    </source>
</evidence>
<evidence type="ECO:0000256" key="1">
    <source>
        <dbReference type="ARBA" id="ARBA00004443"/>
    </source>
</evidence>
<dbReference type="InterPro" id="IPR003204">
    <property type="entry name" value="Cyt_c_oxidase_su5A/6"/>
</dbReference>
<evidence type="ECO:0000256" key="10">
    <source>
        <dbReference type="ARBA" id="ARBA00023128"/>
    </source>
</evidence>
<dbReference type="Proteomes" id="UP000053676">
    <property type="component" value="Unassembled WGS sequence"/>
</dbReference>
<dbReference type="STRING" id="51031.W2TE50"/>
<dbReference type="GeneID" id="25349424"/>
<accession>W2TE50</accession>
<dbReference type="OMA" id="VIPDPKI"/>
<sequence length="212" mass="24361">VQTTLKFAAGGPAGATPTAWRTRRRSEQKCTLCVMGGMATPLVRSVARSALTRGSAIRTISTSNCLSRKVDDVMEKWPAEKFDKHFIDYLNRPEIDGWEVRKALTELHDYDVIPDPKIVEAGLRACRRVNDFSLCVRFLEAIKIKCGSKKNREVIYSYIIKEVKPVLDELGISTPEELGYDKPELFIPQPDYWWEKKWYAEYGYDKKPAFQY</sequence>
<dbReference type="EMBL" id="KI659213">
    <property type="protein sequence ID" value="ETN80123.1"/>
    <property type="molecule type" value="Genomic_DNA"/>
</dbReference>
<dbReference type="SUPFAM" id="SSF48479">
    <property type="entry name" value="Cytochrome c oxidase subunit E"/>
    <property type="match status" value="1"/>
</dbReference>
<dbReference type="GO" id="GO:0005743">
    <property type="term" value="C:mitochondrial inner membrane"/>
    <property type="evidence" value="ECO:0007669"/>
    <property type="project" value="UniProtKB-SubCell"/>
</dbReference>
<evidence type="ECO:0000313" key="14">
    <source>
        <dbReference type="EMBL" id="ETN80123.1"/>
    </source>
</evidence>
<dbReference type="Gene3D" id="1.25.40.40">
    <property type="entry name" value="Cytochrome c oxidase, subunit Va/VI"/>
    <property type="match status" value="1"/>
</dbReference>
<comment type="subcellular location">
    <subcellularLocation>
        <location evidence="1 13">Mitochondrion inner membrane</location>
        <topology evidence="1 13">Peripheral membrane protein</topology>
        <orientation evidence="1 13">Matrix side</orientation>
    </subcellularLocation>
</comment>
<proteinExistence type="inferred from homology"/>
<dbReference type="Pfam" id="PF02284">
    <property type="entry name" value="COX5A"/>
    <property type="match status" value="1"/>
</dbReference>
<evidence type="ECO:0000256" key="2">
    <source>
        <dbReference type="ARBA" id="ARBA00004673"/>
    </source>
</evidence>
<evidence type="ECO:0000256" key="6">
    <source>
        <dbReference type="ARBA" id="ARBA00022723"/>
    </source>
</evidence>
<evidence type="ECO:0000256" key="3">
    <source>
        <dbReference type="ARBA" id="ARBA00007972"/>
    </source>
</evidence>
<evidence type="ECO:0000256" key="8">
    <source>
        <dbReference type="ARBA" id="ARBA00022946"/>
    </source>
</evidence>
<keyword evidence="6 13" id="KW-0479">Metal-binding</keyword>
<evidence type="ECO:0000256" key="12">
    <source>
        <dbReference type="ARBA" id="ARBA00031049"/>
    </source>
</evidence>
<keyword evidence="11 13" id="KW-0472">Membrane</keyword>
<dbReference type="OrthoDB" id="5778907at2759"/>
<comment type="subunit">
    <text evidence="13">Component of the cytochrome c oxidase (complex IV, CIV), a multisubunit enzyme composed of a catalytic core of 3 subunits and several supernumerary subunits. The complex exists as a monomer or a dimer and forms supercomplexes (SCs) in the inner mitochondrial membrane with ubiquinol-cytochrome c oxidoreductase (cytochrome b-c1 complex, complex III, CIII).</text>
</comment>